<dbReference type="Gene3D" id="6.10.140.2220">
    <property type="match status" value="1"/>
</dbReference>
<keyword evidence="7" id="KW-1185">Reference proteome</keyword>
<keyword evidence="1" id="KW-0479">Metal-binding</keyword>
<evidence type="ECO:0000313" key="7">
    <source>
        <dbReference type="Proteomes" id="UP000027265"/>
    </source>
</evidence>
<proteinExistence type="predicted"/>
<sequence>MISGEDHPTIEALLLPASNGSVRALHFLCQHVAQSTLPPSTEITSIFIRQLQTNAIPNPTLPSSERLVGIVYQCLNGIFWSWRFSEISQILRASISAAWPSIWKWTRFLGYHCILVPKLCTAEDRKSIHTCVAGLLRPLACDDSLCVQMASTPGFFDLLVRIWFEEANCPERLDTSHTVASALSFCISPRDDQPDWINDVLKIAVFISGGDSKRLATAILDHMQFELRQTPPNLRNLVDHTLFLSHFGSHMHRETSGLRSLLPSLGSISVVMQTLVLATSKPYSTKTAGVVRDLLFYSTFYLDSAFKTTEGVNWVCQALERQLLPALLRAQPWLAELSESSQDEVLWLLERDLPCYMIHRPVVQAVERSLEVIQHLGLEKNCPTVFPRMQNAWNVLKIILEERSMIKSRLDTQKQSYRNCYNKKCLKVDEKHNFKQCTKCIHAHYCSRPCQIEDWKNGDHKAFCTATQELRRKGKLDGMPRRDADFVNAVVSHDAKTNFDHIVSLMFSTYPTYSPSSLIARFDYTTFPLSIAVGRPSDFPETADVEDIEASRRFDCKLEEFHKGGGETCSLFVRAKICDGGYTIESGHSCRWPRGRPMADIQRGLFMQMFEGLVLGEVEVEVVYDA</sequence>
<accession>A0A067PPN8</accession>
<dbReference type="Gene3D" id="2.170.270.10">
    <property type="entry name" value="SET domain"/>
    <property type="match status" value="1"/>
</dbReference>
<evidence type="ECO:0000256" key="3">
    <source>
        <dbReference type="ARBA" id="ARBA00022833"/>
    </source>
</evidence>
<dbReference type="SUPFAM" id="SSF144232">
    <property type="entry name" value="HIT/MYND zinc finger-like"/>
    <property type="match status" value="1"/>
</dbReference>
<organism evidence="6 7">
    <name type="scientific">Jaapia argillacea MUCL 33604</name>
    <dbReference type="NCBI Taxonomy" id="933084"/>
    <lineage>
        <taxon>Eukaryota</taxon>
        <taxon>Fungi</taxon>
        <taxon>Dikarya</taxon>
        <taxon>Basidiomycota</taxon>
        <taxon>Agaricomycotina</taxon>
        <taxon>Agaricomycetes</taxon>
        <taxon>Agaricomycetidae</taxon>
        <taxon>Jaapiales</taxon>
        <taxon>Jaapiaceae</taxon>
        <taxon>Jaapia</taxon>
    </lineage>
</organism>
<dbReference type="InterPro" id="IPR046341">
    <property type="entry name" value="SET_dom_sf"/>
</dbReference>
<dbReference type="InterPro" id="IPR002893">
    <property type="entry name" value="Znf_MYND"/>
</dbReference>
<dbReference type="InParanoid" id="A0A067PPN8"/>
<evidence type="ECO:0000256" key="2">
    <source>
        <dbReference type="ARBA" id="ARBA00022771"/>
    </source>
</evidence>
<keyword evidence="3" id="KW-0862">Zinc</keyword>
<dbReference type="GO" id="GO:0008270">
    <property type="term" value="F:zinc ion binding"/>
    <property type="evidence" value="ECO:0007669"/>
    <property type="project" value="UniProtKB-KW"/>
</dbReference>
<dbReference type="AlphaFoldDB" id="A0A067PPN8"/>
<reference evidence="7" key="1">
    <citation type="journal article" date="2014" name="Proc. Natl. Acad. Sci. U.S.A.">
        <title>Extensive sampling of basidiomycete genomes demonstrates inadequacy of the white-rot/brown-rot paradigm for wood decay fungi.</title>
        <authorList>
            <person name="Riley R."/>
            <person name="Salamov A.A."/>
            <person name="Brown D.W."/>
            <person name="Nagy L.G."/>
            <person name="Floudas D."/>
            <person name="Held B.W."/>
            <person name="Levasseur A."/>
            <person name="Lombard V."/>
            <person name="Morin E."/>
            <person name="Otillar R."/>
            <person name="Lindquist E.A."/>
            <person name="Sun H."/>
            <person name="LaButti K.M."/>
            <person name="Schmutz J."/>
            <person name="Jabbour D."/>
            <person name="Luo H."/>
            <person name="Baker S.E."/>
            <person name="Pisabarro A.G."/>
            <person name="Walton J.D."/>
            <person name="Blanchette R.A."/>
            <person name="Henrissat B."/>
            <person name="Martin F."/>
            <person name="Cullen D."/>
            <person name="Hibbett D.S."/>
            <person name="Grigoriev I.V."/>
        </authorList>
    </citation>
    <scope>NUCLEOTIDE SEQUENCE [LARGE SCALE GENOMIC DNA]</scope>
    <source>
        <strain evidence="7">MUCL 33604</strain>
    </source>
</reference>
<gene>
    <name evidence="6" type="ORF">JAAARDRAFT_300363</name>
</gene>
<dbReference type="HOGENOM" id="CLU_027660_0_0_1"/>
<dbReference type="OrthoDB" id="549788at2759"/>
<dbReference type="Proteomes" id="UP000027265">
    <property type="component" value="Unassembled WGS sequence"/>
</dbReference>
<protein>
    <recommendedName>
        <fullName evidence="5">MYND-type domain-containing protein</fullName>
    </recommendedName>
</protein>
<dbReference type="STRING" id="933084.A0A067PPN8"/>
<dbReference type="EMBL" id="KL197721">
    <property type="protein sequence ID" value="KDQ56749.1"/>
    <property type="molecule type" value="Genomic_DNA"/>
</dbReference>
<keyword evidence="2 4" id="KW-0863">Zinc-finger</keyword>
<evidence type="ECO:0000313" key="6">
    <source>
        <dbReference type="EMBL" id="KDQ56749.1"/>
    </source>
</evidence>
<dbReference type="PROSITE" id="PS50865">
    <property type="entry name" value="ZF_MYND_2"/>
    <property type="match status" value="1"/>
</dbReference>
<name>A0A067PPN8_9AGAM</name>
<evidence type="ECO:0000256" key="1">
    <source>
        <dbReference type="ARBA" id="ARBA00022723"/>
    </source>
</evidence>
<evidence type="ECO:0000259" key="5">
    <source>
        <dbReference type="PROSITE" id="PS50865"/>
    </source>
</evidence>
<evidence type="ECO:0000256" key="4">
    <source>
        <dbReference type="PROSITE-ProRule" id="PRU00134"/>
    </source>
</evidence>
<feature type="domain" description="MYND-type" evidence="5">
    <location>
        <begin position="422"/>
        <end position="464"/>
    </location>
</feature>